<dbReference type="AlphaFoldDB" id="A0A1B4PZA9"/>
<organism evidence="2 3">
    <name type="scientific">Burkholderia cepacia</name>
    <name type="common">Pseudomonas cepacia</name>
    <dbReference type="NCBI Taxonomy" id="292"/>
    <lineage>
        <taxon>Bacteria</taxon>
        <taxon>Pseudomonadati</taxon>
        <taxon>Pseudomonadota</taxon>
        <taxon>Betaproteobacteria</taxon>
        <taxon>Burkholderiales</taxon>
        <taxon>Burkholderiaceae</taxon>
        <taxon>Burkholderia</taxon>
        <taxon>Burkholderia cepacia complex</taxon>
    </lineage>
</organism>
<gene>
    <name evidence="2" type="ORF">WT26_25340</name>
</gene>
<comment type="similarity">
    <text evidence="1">Belongs to the RutC family.</text>
</comment>
<dbReference type="Pfam" id="PF01042">
    <property type="entry name" value="Ribonuc_L-PSP"/>
    <property type="match status" value="1"/>
</dbReference>
<dbReference type="EMBL" id="CP013444">
    <property type="protein sequence ID" value="AOK19265.1"/>
    <property type="molecule type" value="Genomic_DNA"/>
</dbReference>
<dbReference type="InterPro" id="IPR006175">
    <property type="entry name" value="YjgF/YER057c/UK114"/>
</dbReference>
<evidence type="ECO:0000313" key="2">
    <source>
        <dbReference type="EMBL" id="AOK19265.1"/>
    </source>
</evidence>
<dbReference type="CDD" id="cd00448">
    <property type="entry name" value="YjgF_YER057c_UK114_family"/>
    <property type="match status" value="1"/>
</dbReference>
<dbReference type="GO" id="GO:0005829">
    <property type="term" value="C:cytosol"/>
    <property type="evidence" value="ECO:0007669"/>
    <property type="project" value="TreeGrafter"/>
</dbReference>
<dbReference type="PANTHER" id="PTHR11803">
    <property type="entry name" value="2-IMINOBUTANOATE/2-IMINOPROPANOATE DEAMINASE RIDA"/>
    <property type="match status" value="1"/>
</dbReference>
<proteinExistence type="inferred from homology"/>
<name>A0A1B4PZA9_BURCE</name>
<evidence type="ECO:0000313" key="3">
    <source>
        <dbReference type="Proteomes" id="UP000094776"/>
    </source>
</evidence>
<protein>
    <submittedName>
        <fullName evidence="2">Reactive intermediate/imine deaminase</fullName>
    </submittedName>
</protein>
<reference evidence="2 3" key="1">
    <citation type="submission" date="2015-12" db="EMBL/GenBank/DDBJ databases">
        <title>Diversity of Burkholderia near neighbor genomes.</title>
        <authorList>
            <person name="Sahl J."/>
            <person name="Wagner D."/>
            <person name="Keim P."/>
        </authorList>
    </citation>
    <scope>NUCLEOTIDE SEQUENCE [LARGE SCALE GENOMIC DNA]</scope>
    <source>
        <strain evidence="2 3">MSMB1184WGS</strain>
    </source>
</reference>
<dbReference type="InterPro" id="IPR035959">
    <property type="entry name" value="RutC-like_sf"/>
</dbReference>
<dbReference type="RefSeq" id="WP_069271084.1">
    <property type="nucleotide sequence ID" value="NZ_CP013444.1"/>
</dbReference>
<dbReference type="Proteomes" id="UP000094776">
    <property type="component" value="Chromosome 2"/>
</dbReference>
<dbReference type="GO" id="GO:0019239">
    <property type="term" value="F:deaminase activity"/>
    <property type="evidence" value="ECO:0007669"/>
    <property type="project" value="TreeGrafter"/>
</dbReference>
<accession>A0A1B4PZA9</accession>
<dbReference type="SUPFAM" id="SSF55298">
    <property type="entry name" value="YjgF-like"/>
    <property type="match status" value="1"/>
</dbReference>
<dbReference type="Gene3D" id="3.30.1330.40">
    <property type="entry name" value="RutC-like"/>
    <property type="match status" value="1"/>
</dbReference>
<evidence type="ECO:0000256" key="1">
    <source>
        <dbReference type="ARBA" id="ARBA00010552"/>
    </source>
</evidence>
<dbReference type="PANTHER" id="PTHR11803:SF58">
    <property type="entry name" value="PROTEIN HMF1-RELATED"/>
    <property type="match status" value="1"/>
</dbReference>
<sequence>MRTVSIEGAPTPVGHYSHAVEANGFLFLSGVLPTSPLPGEQDDFERQVRATLAQCERVLQAAGYRLADVVQCTAYIVDVAHWPQFNAVYAEVLGNHRPARTVVPVAELHHGWLTEIQLVAHRGHDA</sequence>